<evidence type="ECO:0000313" key="1">
    <source>
        <dbReference type="EMBL" id="MDP9870398.1"/>
    </source>
</evidence>
<evidence type="ECO:0000313" key="2">
    <source>
        <dbReference type="Proteomes" id="UP001230426"/>
    </source>
</evidence>
<sequence length="222" mass="25337">MLITELIPEGMSGPGRQTVELDGVTYELVAWGHLRSGDPVSWDVVRLAGEDRVRFAHIIQHQPTERVFDVRPVSWFMPTVTTSVTGDLAEIVAEVRKHNEADDRLFAEEVGDLRGFAALVWAVRHSPIKSEFSKRYDTYRIPVYDALPLVWVTLRFETESRTVPYYDAETNEMTTRLLEFGPNGKYTVQVRNPEYQDEDVRLFDDPREAVRSAAEAANSAYT</sequence>
<gene>
    <name evidence="1" type="ORF">J2S55_009736</name>
</gene>
<reference evidence="1 2" key="1">
    <citation type="submission" date="2023-07" db="EMBL/GenBank/DDBJ databases">
        <title>Sequencing the genomes of 1000 actinobacteria strains.</title>
        <authorList>
            <person name="Klenk H.-P."/>
        </authorList>
    </citation>
    <scope>NUCLEOTIDE SEQUENCE [LARGE SCALE GENOMIC DNA]</scope>
    <source>
        <strain evidence="1 2">DSM 44109</strain>
    </source>
</reference>
<dbReference type="RefSeq" id="WP_306876298.1">
    <property type="nucleotide sequence ID" value="NZ_JAUSRB010000004.1"/>
</dbReference>
<dbReference type="Proteomes" id="UP001230426">
    <property type="component" value="Unassembled WGS sequence"/>
</dbReference>
<protein>
    <submittedName>
        <fullName evidence="1">Uncharacterized protein (DUF1684 family)</fullName>
    </submittedName>
</protein>
<name>A0ABT9RMT6_9ACTN</name>
<proteinExistence type="predicted"/>
<dbReference type="EMBL" id="JAUSRB010000004">
    <property type="protein sequence ID" value="MDP9870398.1"/>
    <property type="molecule type" value="Genomic_DNA"/>
</dbReference>
<accession>A0ABT9RMT6</accession>
<comment type="caution">
    <text evidence="1">The sequence shown here is derived from an EMBL/GenBank/DDBJ whole genome shotgun (WGS) entry which is preliminary data.</text>
</comment>
<organism evidence="1 2">
    <name type="scientific">Streptosporangium brasiliense</name>
    <dbReference type="NCBI Taxonomy" id="47480"/>
    <lineage>
        <taxon>Bacteria</taxon>
        <taxon>Bacillati</taxon>
        <taxon>Actinomycetota</taxon>
        <taxon>Actinomycetes</taxon>
        <taxon>Streptosporangiales</taxon>
        <taxon>Streptosporangiaceae</taxon>
        <taxon>Streptosporangium</taxon>
    </lineage>
</organism>
<keyword evidence="2" id="KW-1185">Reference proteome</keyword>